<keyword evidence="4" id="KW-0963">Cytoplasm</keyword>
<evidence type="ECO:0000256" key="1">
    <source>
        <dbReference type="ARBA" id="ARBA00000900"/>
    </source>
</evidence>
<dbReference type="PANTHER" id="PTHR15067">
    <property type="entry name" value="E3 UBIQUITIN-PROTEIN LIGASE RNF8"/>
    <property type="match status" value="1"/>
</dbReference>
<evidence type="ECO:0000256" key="3">
    <source>
        <dbReference type="ARBA" id="ARBA00012483"/>
    </source>
</evidence>
<dbReference type="GO" id="GO:0000921">
    <property type="term" value="P:septin ring assembly"/>
    <property type="evidence" value="ECO:0007669"/>
    <property type="project" value="UniProtKB-ARBA"/>
</dbReference>
<dbReference type="Gene3D" id="3.30.40.10">
    <property type="entry name" value="Zinc/RING finger domain, C3HC4 (zinc finger)"/>
    <property type="match status" value="1"/>
</dbReference>
<dbReference type="GO" id="GO:0090337">
    <property type="term" value="P:regulation of formin-nucleated actin cable assembly"/>
    <property type="evidence" value="ECO:0007669"/>
    <property type="project" value="UniProtKB-ARBA"/>
</dbReference>
<keyword evidence="5" id="KW-0808">Transferase</keyword>
<dbReference type="GO" id="GO:0008270">
    <property type="term" value="F:zinc ion binding"/>
    <property type="evidence" value="ECO:0007669"/>
    <property type="project" value="UniProtKB-KW"/>
</dbReference>
<evidence type="ECO:0000256" key="11">
    <source>
        <dbReference type="ARBA" id="ARBA00061209"/>
    </source>
</evidence>
<evidence type="ECO:0000256" key="7">
    <source>
        <dbReference type="ARBA" id="ARBA00022771"/>
    </source>
</evidence>
<evidence type="ECO:0000256" key="2">
    <source>
        <dbReference type="ARBA" id="ARBA00004496"/>
    </source>
</evidence>
<accession>A0A9P4Y9R1</accession>
<evidence type="ECO:0000313" key="17">
    <source>
        <dbReference type="Proteomes" id="UP000803844"/>
    </source>
</evidence>
<dbReference type="OrthoDB" id="687730at2759"/>
<reference evidence="16" key="1">
    <citation type="journal article" date="2020" name="Phytopathology">
        <title>Genome sequence of the chestnut blight fungus Cryphonectria parasitica EP155: A fundamental resource for an archetypical invasive plant pathogen.</title>
        <authorList>
            <person name="Crouch J.A."/>
            <person name="Dawe A."/>
            <person name="Aerts A."/>
            <person name="Barry K."/>
            <person name="Churchill A.C.L."/>
            <person name="Grimwood J."/>
            <person name="Hillman B."/>
            <person name="Milgroom M.G."/>
            <person name="Pangilinan J."/>
            <person name="Smith M."/>
            <person name="Salamov A."/>
            <person name="Schmutz J."/>
            <person name="Yadav J."/>
            <person name="Grigoriev I.V."/>
            <person name="Nuss D."/>
        </authorList>
    </citation>
    <scope>NUCLEOTIDE SEQUENCE</scope>
    <source>
        <strain evidence="16">EP155</strain>
    </source>
</reference>
<dbReference type="GO" id="GO:0097271">
    <property type="term" value="P:protein localization to bud neck"/>
    <property type="evidence" value="ECO:0007669"/>
    <property type="project" value="UniProtKB-ARBA"/>
</dbReference>
<dbReference type="FunFam" id="3.30.40.10:FF:000426">
    <property type="entry name" value="DMA1p Ubiquitin-protein ligase (E3)"/>
    <property type="match status" value="1"/>
</dbReference>
<dbReference type="InterPro" id="IPR008984">
    <property type="entry name" value="SMAD_FHA_dom_sf"/>
</dbReference>
<dbReference type="GO" id="GO:0005829">
    <property type="term" value="C:cytosol"/>
    <property type="evidence" value="ECO:0007669"/>
    <property type="project" value="TreeGrafter"/>
</dbReference>
<dbReference type="GO" id="GO:0000151">
    <property type="term" value="C:ubiquitin ligase complex"/>
    <property type="evidence" value="ECO:0007669"/>
    <property type="project" value="TreeGrafter"/>
</dbReference>
<gene>
    <name evidence="16" type="ORF">M406DRAFT_231237</name>
</gene>
<dbReference type="EMBL" id="MU032344">
    <property type="protein sequence ID" value="KAF3769584.1"/>
    <property type="molecule type" value="Genomic_DNA"/>
</dbReference>
<dbReference type="Pfam" id="PF17123">
    <property type="entry name" value="zf-RING_11"/>
    <property type="match status" value="1"/>
</dbReference>
<dbReference type="InterPro" id="IPR001841">
    <property type="entry name" value="Znf_RING"/>
</dbReference>
<dbReference type="GO" id="GO:0061630">
    <property type="term" value="F:ubiquitin protein ligase activity"/>
    <property type="evidence" value="ECO:0007669"/>
    <property type="project" value="UniProtKB-EC"/>
</dbReference>
<dbReference type="PANTHER" id="PTHR15067:SF7">
    <property type="entry name" value="E3 UBIQUITIN-PROTEIN LIGASE DMA1-RELATED"/>
    <property type="match status" value="1"/>
</dbReference>
<dbReference type="EC" id="2.3.2.27" evidence="3"/>
<dbReference type="Proteomes" id="UP000803844">
    <property type="component" value="Unassembled WGS sequence"/>
</dbReference>
<evidence type="ECO:0000256" key="8">
    <source>
        <dbReference type="ARBA" id="ARBA00022786"/>
    </source>
</evidence>
<evidence type="ECO:0000256" key="12">
    <source>
        <dbReference type="ARBA" id="ARBA00080465"/>
    </source>
</evidence>
<comment type="catalytic activity">
    <reaction evidence="1">
        <text>S-ubiquitinyl-[E2 ubiquitin-conjugating enzyme]-L-cysteine + [acceptor protein]-L-lysine = [E2 ubiquitin-conjugating enzyme]-L-cysteine + N(6)-ubiquitinyl-[acceptor protein]-L-lysine.</text>
        <dbReference type="EC" id="2.3.2.27"/>
    </reaction>
</comment>
<evidence type="ECO:0000256" key="6">
    <source>
        <dbReference type="ARBA" id="ARBA00022723"/>
    </source>
</evidence>
<keyword evidence="9" id="KW-0862">Zinc</keyword>
<feature type="non-terminal residue" evidence="16">
    <location>
        <position position="1"/>
    </location>
</feature>
<comment type="subcellular location">
    <subcellularLocation>
        <location evidence="2">Cytoplasm</location>
    </subcellularLocation>
</comment>
<protein>
    <recommendedName>
        <fullName evidence="3">RING-type E3 ubiquitin transferase</fullName>
        <ecNumber evidence="3">2.3.2.27</ecNumber>
    </recommendedName>
    <alternativeName>
        <fullName evidence="12">Checkpoint forkhead associated with RING domains-containing protein 1</fullName>
    </alternativeName>
</protein>
<feature type="domain" description="RING-type" evidence="15">
    <location>
        <begin position="171"/>
        <end position="216"/>
    </location>
</feature>
<evidence type="ECO:0000313" key="16">
    <source>
        <dbReference type="EMBL" id="KAF3769584.1"/>
    </source>
</evidence>
<comment type="caution">
    <text evidence="16">The sequence shown here is derived from an EMBL/GenBank/DDBJ whole genome shotgun (WGS) entry which is preliminary data.</text>
</comment>
<dbReference type="FunFam" id="2.60.200.20:FF:000030">
    <property type="entry name" value="FHA domain-containing protein"/>
    <property type="match status" value="1"/>
</dbReference>
<dbReference type="SMART" id="SM00240">
    <property type="entry name" value="FHA"/>
    <property type="match status" value="1"/>
</dbReference>
<dbReference type="GO" id="GO:0000132">
    <property type="term" value="P:establishment of mitotic spindle orientation"/>
    <property type="evidence" value="ECO:0007669"/>
    <property type="project" value="UniProtKB-ARBA"/>
</dbReference>
<proteinExistence type="inferred from homology"/>
<feature type="domain" description="FHA" evidence="14">
    <location>
        <begin position="33"/>
        <end position="96"/>
    </location>
</feature>
<dbReference type="SUPFAM" id="SSF49879">
    <property type="entry name" value="SMAD/FHA domain"/>
    <property type="match status" value="1"/>
</dbReference>
<dbReference type="InterPro" id="IPR013083">
    <property type="entry name" value="Znf_RING/FYVE/PHD"/>
</dbReference>
<keyword evidence="10" id="KW-0131">Cell cycle</keyword>
<dbReference type="RefSeq" id="XP_040780545.1">
    <property type="nucleotide sequence ID" value="XM_040915869.1"/>
</dbReference>
<organism evidence="16 17">
    <name type="scientific">Cryphonectria parasitica (strain ATCC 38755 / EP155)</name>
    <dbReference type="NCBI Taxonomy" id="660469"/>
    <lineage>
        <taxon>Eukaryota</taxon>
        <taxon>Fungi</taxon>
        <taxon>Dikarya</taxon>
        <taxon>Ascomycota</taxon>
        <taxon>Pezizomycotina</taxon>
        <taxon>Sordariomycetes</taxon>
        <taxon>Sordariomycetidae</taxon>
        <taxon>Diaporthales</taxon>
        <taxon>Cryphonectriaceae</taxon>
        <taxon>Cryphonectria-Endothia species complex</taxon>
        <taxon>Cryphonectria</taxon>
    </lineage>
</organism>
<evidence type="ECO:0000256" key="4">
    <source>
        <dbReference type="ARBA" id="ARBA00022490"/>
    </source>
</evidence>
<dbReference type="Gene3D" id="2.60.200.20">
    <property type="match status" value="1"/>
</dbReference>
<keyword evidence="7 13" id="KW-0863">Zinc-finger</keyword>
<dbReference type="GO" id="GO:0051865">
    <property type="term" value="P:protein autoubiquitination"/>
    <property type="evidence" value="ECO:0007669"/>
    <property type="project" value="UniProtKB-ARBA"/>
</dbReference>
<evidence type="ECO:0000259" key="15">
    <source>
        <dbReference type="PROSITE" id="PS50089"/>
    </source>
</evidence>
<evidence type="ECO:0000256" key="13">
    <source>
        <dbReference type="PROSITE-ProRule" id="PRU00175"/>
    </source>
</evidence>
<comment type="similarity">
    <text evidence="11">Belongs to the DMA1 family.</text>
</comment>
<sequence>SIRFSVFVDPRSTRPSLHFSPIARTLPTGQEVIRVGRYSERDSQPPVPTNAPSSAPVGFKSKVVSRRHCEFWYEEGKWYIKDVKSSSGTFLNHIRLSPPGQESKPFPVNDGDVVQLGIDFKGGEEMIFRCVKMRLELNRGWQNKLNKFNSHKRLWNMTKSEGSGKDYSQDCSICLNSIAPCQCLFVAPCSHTWHFKCIRALLSGPNYPIFICPNCRAAADLE</sequence>
<feature type="non-terminal residue" evidence="16">
    <location>
        <position position="222"/>
    </location>
</feature>
<evidence type="ECO:0000256" key="9">
    <source>
        <dbReference type="ARBA" id="ARBA00022833"/>
    </source>
</evidence>
<dbReference type="PROSITE" id="PS50089">
    <property type="entry name" value="ZF_RING_2"/>
    <property type="match status" value="1"/>
</dbReference>
<keyword evidence="6" id="KW-0479">Metal-binding</keyword>
<evidence type="ECO:0000256" key="5">
    <source>
        <dbReference type="ARBA" id="ARBA00022679"/>
    </source>
</evidence>
<evidence type="ECO:0000256" key="10">
    <source>
        <dbReference type="ARBA" id="ARBA00023306"/>
    </source>
</evidence>
<dbReference type="SUPFAM" id="SSF57850">
    <property type="entry name" value="RING/U-box"/>
    <property type="match status" value="1"/>
</dbReference>
<evidence type="ECO:0000259" key="14">
    <source>
        <dbReference type="PROSITE" id="PS50006"/>
    </source>
</evidence>
<keyword evidence="17" id="KW-1185">Reference proteome</keyword>
<dbReference type="GO" id="GO:0006511">
    <property type="term" value="P:ubiquitin-dependent protein catabolic process"/>
    <property type="evidence" value="ECO:0007669"/>
    <property type="project" value="TreeGrafter"/>
</dbReference>
<dbReference type="PROSITE" id="PS50006">
    <property type="entry name" value="FHA_DOMAIN"/>
    <property type="match status" value="1"/>
</dbReference>
<name>A0A9P4Y9R1_CRYP1</name>
<dbReference type="GO" id="GO:0031578">
    <property type="term" value="P:mitotic spindle orientation checkpoint signaling"/>
    <property type="evidence" value="ECO:0007669"/>
    <property type="project" value="UniProtKB-ARBA"/>
</dbReference>
<dbReference type="GeneID" id="63832998"/>
<dbReference type="GO" id="GO:0032153">
    <property type="term" value="C:cell division site"/>
    <property type="evidence" value="ECO:0007669"/>
    <property type="project" value="TreeGrafter"/>
</dbReference>
<dbReference type="AlphaFoldDB" id="A0A9P4Y9R1"/>
<dbReference type="InterPro" id="IPR000253">
    <property type="entry name" value="FHA_dom"/>
</dbReference>
<dbReference type="Pfam" id="PF00498">
    <property type="entry name" value="FHA"/>
    <property type="match status" value="1"/>
</dbReference>
<keyword evidence="8" id="KW-0833">Ubl conjugation pathway</keyword>